<accession>A0ABY4YVH5</accession>
<evidence type="ECO:0000313" key="2">
    <source>
        <dbReference type="EMBL" id="USQ80723.1"/>
    </source>
</evidence>
<dbReference type="SUPFAM" id="SSF53474">
    <property type="entry name" value="alpha/beta-Hydrolases"/>
    <property type="match status" value="1"/>
</dbReference>
<keyword evidence="2" id="KW-0378">Hydrolase</keyword>
<dbReference type="InterPro" id="IPR000073">
    <property type="entry name" value="AB_hydrolase_1"/>
</dbReference>
<dbReference type="RefSeq" id="WP_252594105.1">
    <property type="nucleotide sequence ID" value="NZ_CP099489.1"/>
</dbReference>
<dbReference type="Pfam" id="PF00561">
    <property type="entry name" value="Abhydrolase_1"/>
    <property type="match status" value="1"/>
</dbReference>
<reference evidence="2" key="1">
    <citation type="submission" date="2022-06" db="EMBL/GenBank/DDBJ databases">
        <title>Ornithinimicrobium HY1793.</title>
        <authorList>
            <person name="Huang Y."/>
        </authorList>
    </citation>
    <scope>NUCLEOTIDE SEQUENCE</scope>
    <source>
        <strain evidence="2">HY1793</strain>
    </source>
</reference>
<organism evidence="2 3">
    <name type="scientific">Ornithinimicrobium faecis</name>
    <dbReference type="NCBI Taxonomy" id="2934158"/>
    <lineage>
        <taxon>Bacteria</taxon>
        <taxon>Bacillati</taxon>
        <taxon>Actinomycetota</taxon>
        <taxon>Actinomycetes</taxon>
        <taxon>Micrococcales</taxon>
        <taxon>Ornithinimicrobiaceae</taxon>
        <taxon>Ornithinimicrobium</taxon>
    </lineage>
</organism>
<dbReference type="Proteomes" id="UP001056455">
    <property type="component" value="Chromosome"/>
</dbReference>
<sequence length="273" mass="28366">MTPPHTAFVDGPTGPLETLTAGRGEPRTVFAHGLAGSIPTTRPYAGKVPGARTFLHFRGHGRSATPDGSWPYADLAAELWTVADRVGATQALGISMGAGALCAGLAADPDRFERVVLVLPAAIDRPRQDAAMARFAALAALVDAGDREGIAAHLLAEEPAAVRGDAGAQHWAREQAGRLVGSGVANGLRSLPGQVPVTDRALLTRVTAPVLLLAQEGDGAHPDSVARELAEVLPSAILQVLPPGGIMWQHRSHVRDLVGEFLTPAADRTATDL</sequence>
<dbReference type="GO" id="GO:0016787">
    <property type="term" value="F:hydrolase activity"/>
    <property type="evidence" value="ECO:0007669"/>
    <property type="project" value="UniProtKB-KW"/>
</dbReference>
<gene>
    <name evidence="2" type="ORF">NF556_03425</name>
</gene>
<protein>
    <submittedName>
        <fullName evidence="2">Alpha/beta hydrolase</fullName>
    </submittedName>
</protein>
<dbReference type="EMBL" id="CP099489">
    <property type="protein sequence ID" value="USQ80723.1"/>
    <property type="molecule type" value="Genomic_DNA"/>
</dbReference>
<dbReference type="Gene3D" id="3.40.50.1820">
    <property type="entry name" value="alpha/beta hydrolase"/>
    <property type="match status" value="1"/>
</dbReference>
<dbReference type="InterPro" id="IPR029058">
    <property type="entry name" value="AB_hydrolase_fold"/>
</dbReference>
<name>A0ABY4YVH5_9MICO</name>
<proteinExistence type="predicted"/>
<evidence type="ECO:0000259" key="1">
    <source>
        <dbReference type="Pfam" id="PF00561"/>
    </source>
</evidence>
<evidence type="ECO:0000313" key="3">
    <source>
        <dbReference type="Proteomes" id="UP001056455"/>
    </source>
</evidence>
<feature type="domain" description="AB hydrolase-1" evidence="1">
    <location>
        <begin position="54"/>
        <end position="245"/>
    </location>
</feature>
<keyword evidence="3" id="KW-1185">Reference proteome</keyword>